<proteinExistence type="predicted"/>
<dbReference type="Gene3D" id="2.60.40.1470">
    <property type="entry name" value="ApaG domain"/>
    <property type="match status" value="1"/>
</dbReference>
<gene>
    <name evidence="2" type="ORF">KUTeg_009376</name>
</gene>
<evidence type="ECO:0000313" key="3">
    <source>
        <dbReference type="Proteomes" id="UP001217089"/>
    </source>
</evidence>
<dbReference type="Proteomes" id="UP001217089">
    <property type="component" value="Unassembled WGS sequence"/>
</dbReference>
<organism evidence="2 3">
    <name type="scientific">Tegillarca granosa</name>
    <name type="common">Malaysian cockle</name>
    <name type="synonym">Anadara granosa</name>
    <dbReference type="NCBI Taxonomy" id="220873"/>
    <lineage>
        <taxon>Eukaryota</taxon>
        <taxon>Metazoa</taxon>
        <taxon>Spiralia</taxon>
        <taxon>Lophotrochozoa</taxon>
        <taxon>Mollusca</taxon>
        <taxon>Bivalvia</taxon>
        <taxon>Autobranchia</taxon>
        <taxon>Pteriomorphia</taxon>
        <taxon>Arcoida</taxon>
        <taxon>Arcoidea</taxon>
        <taxon>Arcidae</taxon>
        <taxon>Tegillarca</taxon>
    </lineage>
</organism>
<feature type="domain" description="ApaG" evidence="1">
    <location>
        <begin position="144"/>
        <end position="268"/>
    </location>
</feature>
<keyword evidence="3" id="KW-1185">Reference proteome</keyword>
<dbReference type="PROSITE" id="PS51087">
    <property type="entry name" value="APAG"/>
    <property type="match status" value="1"/>
</dbReference>
<sequence>MASVTPRLRQIFVGFIVSNRHNNHICSRHVHTQLVEVGKFEAPKELGIAYDSGQLFLHKIFAYRGVVLFPTVDEPNTHLNKEIKGKTNLYYQVLMDSRDWPHIKPIEHSLVDEFFTRTQGNASEKLQQWQGKNHPLLQLSDVVKETTENIRVTVIPFYIGSKQTQQTFQYWWRYCIRLENIGEETVQLRERHWRIFSTNGTLDTVRARGVVGQEPVLSKELPAFQYSSHISLQSPSGHMGTFKMERKDGTSFDCRIPPFLLESKVEENSPHGFVGN</sequence>
<reference evidence="2 3" key="1">
    <citation type="submission" date="2022-12" db="EMBL/GenBank/DDBJ databases">
        <title>Chromosome-level genome of Tegillarca granosa.</title>
        <authorList>
            <person name="Kim J."/>
        </authorList>
    </citation>
    <scope>NUCLEOTIDE SEQUENCE [LARGE SCALE GENOMIC DNA]</scope>
    <source>
        <strain evidence="2">Teg-2019</strain>
        <tissue evidence="2">Adductor muscle</tissue>
    </source>
</reference>
<dbReference type="PANTHER" id="PTHR14289:SF16">
    <property type="entry name" value="POLYMERASE DELTA-INTERACTING PROTEIN 2"/>
    <property type="match status" value="1"/>
</dbReference>
<evidence type="ECO:0000313" key="2">
    <source>
        <dbReference type="EMBL" id="KAJ8312003.1"/>
    </source>
</evidence>
<dbReference type="EMBL" id="JARBDR010000440">
    <property type="protein sequence ID" value="KAJ8312003.1"/>
    <property type="molecule type" value="Genomic_DNA"/>
</dbReference>
<dbReference type="InterPro" id="IPR007474">
    <property type="entry name" value="ApaG_domain"/>
</dbReference>
<dbReference type="SUPFAM" id="SSF110069">
    <property type="entry name" value="ApaG-like"/>
    <property type="match status" value="1"/>
</dbReference>
<dbReference type="InterPro" id="IPR036767">
    <property type="entry name" value="ApaG_sf"/>
</dbReference>
<dbReference type="SMART" id="SM00992">
    <property type="entry name" value="YccV-like"/>
    <property type="match status" value="1"/>
</dbReference>
<dbReference type="InterPro" id="IPR036623">
    <property type="entry name" value="Hemimethylated_DNA-bd_sf"/>
</dbReference>
<accession>A0ABQ9F3P0</accession>
<dbReference type="NCBIfam" id="NF003967">
    <property type="entry name" value="PRK05461.1"/>
    <property type="match status" value="1"/>
</dbReference>
<dbReference type="Pfam" id="PF04379">
    <property type="entry name" value="DUF525"/>
    <property type="match status" value="1"/>
</dbReference>
<protein>
    <recommendedName>
        <fullName evidence="1">ApaG domain-containing protein</fullName>
    </recommendedName>
</protein>
<dbReference type="PANTHER" id="PTHR14289">
    <property type="entry name" value="F-BOX ONLY PROTEIN 3"/>
    <property type="match status" value="1"/>
</dbReference>
<dbReference type="SUPFAM" id="SSF141255">
    <property type="entry name" value="YccV-like"/>
    <property type="match status" value="1"/>
</dbReference>
<dbReference type="InterPro" id="IPR011722">
    <property type="entry name" value="Hemimethylated_DNA-bd_dom"/>
</dbReference>
<name>A0ABQ9F3P0_TEGGR</name>
<evidence type="ECO:0000259" key="1">
    <source>
        <dbReference type="PROSITE" id="PS51087"/>
    </source>
</evidence>
<comment type="caution">
    <text evidence="2">The sequence shown here is derived from an EMBL/GenBank/DDBJ whole genome shotgun (WGS) entry which is preliminary data.</text>
</comment>